<sequence length="562" mass="60429">MTLGPFGALFSLEVAVHRNKSVSAHNFAMVPRNDVPRSSFLMEKKYMTTFDASALIPIFVEEVLPGDTFNVQATLFARLSTPILPIMDNLILESFFFFVPNRLTWSNWKKFMGEQDAPGDSISFQIPQTVCPVGGWTIGSIADYMGLPTVGQVGGANTVTHSCLPMRAYALIYNAWFRDENLCAPYGVSTGDGPDVPAAWGNPTPRGKRFDYFTSCLPFVQKGVAVQIPVSGNATVKTSAAELITGGGPYSPMALRTSGGGVPLTGGFNMRSAGGAGGGMNESTVANATGANSVIPTNLYADLTTGTIGTINQLRQSVAIQQLLERDARGGTRYTEILQSQFGVTPQDARLQRPEYLGGGSTPVNISEIPQTSATGLTGATTPLGSLAAKGTLVGHGHGFTSSFAEHGYVLGIIAVRADLTYQQGLRRHWSRLTRYDFYTPVFANLGEQSVLNKEIFCDGGANDALVFGYLPRWDEYRFNPSEITGLFRSTAAATIDIWHLAQKFAAVPTLNTTFIQEAVPLSRVLAVGAAANGKQFILDAFFRIKAARPLPMYSNPGLDRL</sequence>
<protein>
    <submittedName>
        <fullName evidence="6">Major capsid protein</fullName>
    </submittedName>
</protein>
<evidence type="ECO:0000256" key="5">
    <source>
        <dbReference type="ARBA" id="ARBA00022844"/>
    </source>
</evidence>
<evidence type="ECO:0000256" key="4">
    <source>
        <dbReference type="ARBA" id="ARBA00022561"/>
    </source>
</evidence>
<keyword evidence="5" id="KW-0946">Virion</keyword>
<dbReference type="InterPro" id="IPR003514">
    <property type="entry name" value="Microviridae_protein_F"/>
</dbReference>
<reference evidence="6" key="1">
    <citation type="submission" date="2018-12" db="EMBL/GenBank/DDBJ databases">
        <title>Singled stranded DNA viruses identified in blackflies (Austrosimulium ungulatum) sampled in New Zealand.</title>
        <authorList>
            <person name="Kraberger S."/>
            <person name="Fontenele R.S."/>
            <person name="Schmidlin K."/>
            <person name="Walters M."/>
            <person name="Varsani A."/>
        </authorList>
    </citation>
    <scope>NUCLEOTIDE SEQUENCE [LARGE SCALE GENOMIC DNA]</scope>
    <source>
        <strain evidence="6">164</strain>
    </source>
</reference>
<proteinExistence type="inferred from homology"/>
<name>A0A4P8PKL3_9VIRU</name>
<comment type="similarity">
    <text evidence="2">Belongs to the microviridae F protein family.</text>
</comment>
<dbReference type="EMBL" id="MK249213">
    <property type="protein sequence ID" value="QCQ85042.1"/>
    <property type="molecule type" value="Genomic_DNA"/>
</dbReference>
<evidence type="ECO:0000256" key="3">
    <source>
        <dbReference type="ARBA" id="ARBA00022431"/>
    </source>
</evidence>
<evidence type="ECO:0000313" key="6">
    <source>
        <dbReference type="EMBL" id="QCQ85042.1"/>
    </source>
</evidence>
<evidence type="ECO:0000256" key="2">
    <source>
        <dbReference type="ARBA" id="ARBA00009963"/>
    </source>
</evidence>
<dbReference type="GO" id="GO:0039615">
    <property type="term" value="C:T=1 icosahedral viral capsid"/>
    <property type="evidence" value="ECO:0007669"/>
    <property type="project" value="UniProtKB-KW"/>
</dbReference>
<dbReference type="Proteomes" id="UP000322066">
    <property type="component" value="Segment"/>
</dbReference>
<keyword evidence="4" id="KW-0167">Capsid protein</keyword>
<dbReference type="Gene3D" id="2.60.169.10">
    <property type="entry name" value="Microviridae F protein"/>
    <property type="match status" value="2"/>
</dbReference>
<dbReference type="Pfam" id="PF02305">
    <property type="entry name" value="Phage_F"/>
    <property type="match status" value="1"/>
</dbReference>
<dbReference type="GO" id="GO:0005198">
    <property type="term" value="F:structural molecule activity"/>
    <property type="evidence" value="ECO:0007669"/>
    <property type="project" value="InterPro"/>
</dbReference>
<organism evidence="6">
    <name type="scientific">Blackfly microvirus SF02</name>
    <dbReference type="NCBI Taxonomy" id="2576452"/>
    <lineage>
        <taxon>Viruses</taxon>
        <taxon>Monodnaviria</taxon>
        <taxon>Sangervirae</taxon>
        <taxon>Phixviricota</taxon>
        <taxon>Malgrandaviricetes</taxon>
        <taxon>Petitvirales</taxon>
        <taxon>Microviridae</taxon>
        <taxon>Microvirus</taxon>
    </lineage>
</organism>
<dbReference type="SUPFAM" id="SSF88645">
    <property type="entry name" value="ssDNA viruses"/>
    <property type="match status" value="1"/>
</dbReference>
<comment type="subcellular location">
    <subcellularLocation>
        <location evidence="1">Virion</location>
    </subcellularLocation>
</comment>
<accession>A0A4P8PKL3</accession>
<keyword evidence="3" id="KW-1140">T=1 icosahedral capsid protein</keyword>
<evidence type="ECO:0000256" key="1">
    <source>
        <dbReference type="ARBA" id="ARBA00004328"/>
    </source>
</evidence>
<dbReference type="InterPro" id="IPR016184">
    <property type="entry name" value="Capsid/spike_ssDNA_virus"/>
</dbReference>
<dbReference type="InterPro" id="IPR037002">
    <property type="entry name" value="Microviridae_protein_F_sf"/>
</dbReference>